<organism evidence="2 3">
    <name type="scientific">Candidatus Sungbacteria bacterium RIFCSPLOWO2_01_FULL_60_25</name>
    <dbReference type="NCBI Taxonomy" id="1802281"/>
    <lineage>
        <taxon>Bacteria</taxon>
        <taxon>Candidatus Sungiibacteriota</taxon>
    </lineage>
</organism>
<evidence type="ECO:0000313" key="3">
    <source>
        <dbReference type="Proteomes" id="UP000178977"/>
    </source>
</evidence>
<dbReference type="InterPro" id="IPR048846">
    <property type="entry name" value="PaaX-like_central"/>
</dbReference>
<dbReference type="EMBL" id="MHQT01000033">
    <property type="protein sequence ID" value="OHA08937.1"/>
    <property type="molecule type" value="Genomic_DNA"/>
</dbReference>
<accession>A0A1G2LBD6</accession>
<proteinExistence type="predicted"/>
<reference evidence="2 3" key="1">
    <citation type="journal article" date="2016" name="Nat. Commun.">
        <title>Thousands of microbial genomes shed light on interconnected biogeochemical processes in an aquifer system.</title>
        <authorList>
            <person name="Anantharaman K."/>
            <person name="Brown C.T."/>
            <person name="Hug L.A."/>
            <person name="Sharon I."/>
            <person name="Castelle C.J."/>
            <person name="Probst A.J."/>
            <person name="Thomas B.C."/>
            <person name="Singh A."/>
            <person name="Wilkins M.J."/>
            <person name="Karaoz U."/>
            <person name="Brodie E.L."/>
            <person name="Williams K.H."/>
            <person name="Hubbard S.S."/>
            <person name="Banfield J.F."/>
        </authorList>
    </citation>
    <scope>NUCLEOTIDE SEQUENCE [LARGE SCALE GENOMIC DNA]</scope>
</reference>
<feature type="domain" description="Transcriptional repressor PaaX-like central Cas2-like" evidence="1">
    <location>
        <begin position="95"/>
        <end position="166"/>
    </location>
</feature>
<evidence type="ECO:0000259" key="1">
    <source>
        <dbReference type="Pfam" id="PF20803"/>
    </source>
</evidence>
<protein>
    <recommendedName>
        <fullName evidence="1">Transcriptional repressor PaaX-like central Cas2-like domain-containing protein</fullName>
    </recommendedName>
</protein>
<name>A0A1G2LBD6_9BACT</name>
<dbReference type="SUPFAM" id="SSF46785">
    <property type="entry name" value="Winged helix' DNA-binding domain"/>
    <property type="match status" value="1"/>
</dbReference>
<dbReference type="InterPro" id="IPR036390">
    <property type="entry name" value="WH_DNA-bd_sf"/>
</dbReference>
<dbReference type="STRING" id="1802281.A3A44_00040"/>
<evidence type="ECO:0000313" key="2">
    <source>
        <dbReference type="EMBL" id="OHA08937.1"/>
    </source>
</evidence>
<dbReference type="Pfam" id="PF20803">
    <property type="entry name" value="PaaX_M"/>
    <property type="match status" value="1"/>
</dbReference>
<dbReference type="AlphaFoldDB" id="A0A1G2LBD6"/>
<sequence length="170" mass="19931">MALREFALERLRELGEVPLEAFFPKKYPEARMARAAFARLLGRQPSRRSFSVLLSRLRSEGLVERRGSRRYARWTLTRAGRDYRSSAADSPTPNRDGVRRLVIFDIPEHEKPKREAIRRELIRIGYEQFQKSVWMGEFPLPADFVEFIQERNLQNKVHIFSVSKPGTIMP</sequence>
<comment type="caution">
    <text evidence="2">The sequence shown here is derived from an EMBL/GenBank/DDBJ whole genome shotgun (WGS) entry which is preliminary data.</text>
</comment>
<gene>
    <name evidence="2" type="ORF">A3A44_00040</name>
</gene>
<dbReference type="Proteomes" id="UP000178977">
    <property type="component" value="Unassembled WGS sequence"/>
</dbReference>